<proteinExistence type="predicted"/>
<evidence type="ECO:0000313" key="2">
    <source>
        <dbReference type="Proteomes" id="UP001234178"/>
    </source>
</evidence>
<dbReference type="EMBL" id="JAOYFB010000003">
    <property type="protein sequence ID" value="KAK4010114.1"/>
    <property type="molecule type" value="Genomic_DNA"/>
</dbReference>
<dbReference type="Proteomes" id="UP001234178">
    <property type="component" value="Unassembled WGS sequence"/>
</dbReference>
<reference evidence="1 2" key="1">
    <citation type="journal article" date="2023" name="Nucleic Acids Res.">
        <title>The hologenome of Daphnia magna reveals possible DNA methylation and microbiome-mediated evolution of the host genome.</title>
        <authorList>
            <person name="Chaturvedi A."/>
            <person name="Li X."/>
            <person name="Dhandapani V."/>
            <person name="Marshall H."/>
            <person name="Kissane S."/>
            <person name="Cuenca-Cambronero M."/>
            <person name="Asole G."/>
            <person name="Calvet F."/>
            <person name="Ruiz-Romero M."/>
            <person name="Marangio P."/>
            <person name="Guigo R."/>
            <person name="Rago D."/>
            <person name="Mirbahai L."/>
            <person name="Eastwood N."/>
            <person name="Colbourne J.K."/>
            <person name="Zhou J."/>
            <person name="Mallon E."/>
            <person name="Orsini L."/>
        </authorList>
    </citation>
    <scope>NUCLEOTIDE SEQUENCE [LARGE SCALE GENOMIC DNA]</scope>
    <source>
        <strain evidence="1">LRV0_1</strain>
    </source>
</reference>
<organism evidence="1 2">
    <name type="scientific">Daphnia magna</name>
    <dbReference type="NCBI Taxonomy" id="35525"/>
    <lineage>
        <taxon>Eukaryota</taxon>
        <taxon>Metazoa</taxon>
        <taxon>Ecdysozoa</taxon>
        <taxon>Arthropoda</taxon>
        <taxon>Crustacea</taxon>
        <taxon>Branchiopoda</taxon>
        <taxon>Diplostraca</taxon>
        <taxon>Cladocera</taxon>
        <taxon>Anomopoda</taxon>
        <taxon>Daphniidae</taxon>
        <taxon>Daphnia</taxon>
    </lineage>
</organism>
<name>A0ABQ9ZB31_9CRUS</name>
<sequence length="164" mass="18143">MSRVYWRLHINEIAVGSTRGAVGTLETVAHQVAVDSRGITHKIHYARVVTTQQKIVVDFRFAQIKFVPSSPLEYEAVHHGLGVFVIMANVLSRIPTTMVPAGLRLAQKTNATVATSNHQTLKVAVINRSHVGLAGEWEKVALKQQEVFFTMSCVLDRCISPLDI</sequence>
<protein>
    <submittedName>
        <fullName evidence="1">Uncharacterized protein</fullName>
    </submittedName>
</protein>
<evidence type="ECO:0000313" key="1">
    <source>
        <dbReference type="EMBL" id="KAK4010114.1"/>
    </source>
</evidence>
<gene>
    <name evidence="1" type="ORF">OUZ56_019261</name>
</gene>
<comment type="caution">
    <text evidence="1">The sequence shown here is derived from an EMBL/GenBank/DDBJ whole genome shotgun (WGS) entry which is preliminary data.</text>
</comment>
<keyword evidence="2" id="KW-1185">Reference proteome</keyword>
<accession>A0ABQ9ZB31</accession>